<evidence type="ECO:0000313" key="2">
    <source>
        <dbReference type="Proteomes" id="UP000663881"/>
    </source>
</evidence>
<gene>
    <name evidence="1" type="ORF">OKA104_LOCUS3324</name>
</gene>
<proteinExistence type="predicted"/>
<comment type="caution">
    <text evidence="1">The sequence shown here is derived from an EMBL/GenBank/DDBJ whole genome shotgun (WGS) entry which is preliminary data.</text>
</comment>
<protein>
    <submittedName>
        <fullName evidence="1">Uncharacterized protein</fullName>
    </submittedName>
</protein>
<evidence type="ECO:0000313" key="1">
    <source>
        <dbReference type="EMBL" id="CAF3535521.1"/>
    </source>
</evidence>
<organism evidence="1 2">
    <name type="scientific">Adineta steineri</name>
    <dbReference type="NCBI Taxonomy" id="433720"/>
    <lineage>
        <taxon>Eukaryota</taxon>
        <taxon>Metazoa</taxon>
        <taxon>Spiralia</taxon>
        <taxon>Gnathifera</taxon>
        <taxon>Rotifera</taxon>
        <taxon>Eurotatoria</taxon>
        <taxon>Bdelloidea</taxon>
        <taxon>Adinetida</taxon>
        <taxon>Adinetidae</taxon>
        <taxon>Adineta</taxon>
    </lineage>
</organism>
<sequence length="72" mass="8509">MVIASDGLPPNINHRPVISKSFPPLPRYEPPPLPPRRHARFMEERYMKHIFGCRIQFKKLWIHTITDECAVM</sequence>
<dbReference type="EMBL" id="CAJOAY010000099">
    <property type="protein sequence ID" value="CAF3535521.1"/>
    <property type="molecule type" value="Genomic_DNA"/>
</dbReference>
<accession>A0A818J8V6</accession>
<reference evidence="1" key="1">
    <citation type="submission" date="2021-02" db="EMBL/GenBank/DDBJ databases">
        <authorList>
            <person name="Nowell W R."/>
        </authorList>
    </citation>
    <scope>NUCLEOTIDE SEQUENCE</scope>
</reference>
<name>A0A818J8V6_9BILA</name>
<dbReference type="Proteomes" id="UP000663881">
    <property type="component" value="Unassembled WGS sequence"/>
</dbReference>
<dbReference type="AlphaFoldDB" id="A0A818J8V6"/>